<dbReference type="Proteomes" id="UP000270697">
    <property type="component" value="Unassembled WGS sequence"/>
</dbReference>
<dbReference type="RefSeq" id="WP_093149346.1">
    <property type="nucleotide sequence ID" value="NZ_FOUP01000002.1"/>
</dbReference>
<dbReference type="CDD" id="cd00761">
    <property type="entry name" value="Glyco_tranf_GTA_type"/>
    <property type="match status" value="1"/>
</dbReference>
<dbReference type="InterPro" id="IPR001173">
    <property type="entry name" value="Glyco_trans_2-like"/>
</dbReference>
<evidence type="ECO:0000313" key="5">
    <source>
        <dbReference type="Proteomes" id="UP000270697"/>
    </source>
</evidence>
<keyword evidence="5" id="KW-1185">Reference proteome</keyword>
<dbReference type="EMBL" id="FOUP01000002">
    <property type="protein sequence ID" value="SFN07689.1"/>
    <property type="molecule type" value="Genomic_DNA"/>
</dbReference>
<dbReference type="Gene3D" id="3.90.550.10">
    <property type="entry name" value="Spore Coat Polysaccharide Biosynthesis Protein SpsA, Chain A"/>
    <property type="match status" value="1"/>
</dbReference>
<evidence type="ECO:0000313" key="2">
    <source>
        <dbReference type="EMBL" id="RKT87099.1"/>
    </source>
</evidence>
<dbReference type="InterPro" id="IPR029044">
    <property type="entry name" value="Nucleotide-diphossugar_trans"/>
</dbReference>
<dbReference type="EMBL" id="RBXX01000002">
    <property type="protein sequence ID" value="RKT87099.1"/>
    <property type="molecule type" value="Genomic_DNA"/>
</dbReference>
<protein>
    <submittedName>
        <fullName evidence="2">Glycosyltransferase involved in cell wall biosynthesis</fullName>
    </submittedName>
    <submittedName>
        <fullName evidence="3">Glycosyltransferase involved in cell wall bisynthesis</fullName>
    </submittedName>
</protein>
<dbReference type="PANTHER" id="PTHR43685:SF2">
    <property type="entry name" value="GLYCOSYLTRANSFERASE 2-LIKE DOMAIN-CONTAINING PROTEIN"/>
    <property type="match status" value="1"/>
</dbReference>
<reference evidence="2 5" key="2">
    <citation type="submission" date="2018-10" db="EMBL/GenBank/DDBJ databases">
        <title>Sequencing the genomes of 1000 actinobacteria strains.</title>
        <authorList>
            <person name="Klenk H.-P."/>
        </authorList>
    </citation>
    <scope>NUCLEOTIDE SEQUENCE [LARGE SCALE GENOMIC DNA]</scope>
    <source>
        <strain evidence="2 5">DSM 45119</strain>
    </source>
</reference>
<keyword evidence="3" id="KW-0808">Transferase</keyword>
<dbReference type="InterPro" id="IPR050834">
    <property type="entry name" value="Glycosyltransf_2"/>
</dbReference>
<sequence length="265" mass="30431">MADVVPLVSCLMVTTDRLTLAKRSIRCFINQTYSRLELVIVCAGDRAYRRALEHHLEYQGIGNARVIAAGRRSTLGALRNLSLDAAAGDIVCQWDDDDYHHSDRVLRQVEHMTRQGARACFLTDNLHLLEPDRQMFWVDWTRGTSKKEQWWQLSLGTVMRIRDERFRYAESGPRAYLGEDFDLAADLCREVPVATLNGMGWLYVYVFHGRNTCSKEHHYAIPARRSFPNEWIEARCEELRRAVDEYAIPRPVDVCGAGGPVFRLA</sequence>
<dbReference type="Pfam" id="PF00535">
    <property type="entry name" value="Glycos_transf_2"/>
    <property type="match status" value="1"/>
</dbReference>
<dbReference type="AlphaFoldDB" id="A0A1I4W3S9"/>
<gene>
    <name evidence="2" type="ORF">ATL45_5487</name>
    <name evidence="3" type="ORF">SAMN05421805_102500</name>
</gene>
<reference evidence="3 4" key="1">
    <citation type="submission" date="2016-10" db="EMBL/GenBank/DDBJ databases">
        <authorList>
            <person name="de Groot N.N."/>
        </authorList>
    </citation>
    <scope>NUCLEOTIDE SEQUENCE [LARGE SCALE GENOMIC DNA]</scope>
    <source>
        <strain evidence="3 4">CPCC 201259</strain>
    </source>
</reference>
<dbReference type="OrthoDB" id="277808at2"/>
<dbReference type="GO" id="GO:0016740">
    <property type="term" value="F:transferase activity"/>
    <property type="evidence" value="ECO:0007669"/>
    <property type="project" value="UniProtKB-KW"/>
</dbReference>
<evidence type="ECO:0000313" key="3">
    <source>
        <dbReference type="EMBL" id="SFN07689.1"/>
    </source>
</evidence>
<organism evidence="3 4">
    <name type="scientific">Saccharopolyspora antimicrobica</name>
    <dbReference type="NCBI Taxonomy" id="455193"/>
    <lineage>
        <taxon>Bacteria</taxon>
        <taxon>Bacillati</taxon>
        <taxon>Actinomycetota</taxon>
        <taxon>Actinomycetes</taxon>
        <taxon>Pseudonocardiales</taxon>
        <taxon>Pseudonocardiaceae</taxon>
        <taxon>Saccharopolyspora</taxon>
    </lineage>
</organism>
<accession>A0A1I4W3S9</accession>
<feature type="domain" description="Glycosyltransferase 2-like" evidence="1">
    <location>
        <begin position="9"/>
        <end position="118"/>
    </location>
</feature>
<evidence type="ECO:0000313" key="4">
    <source>
        <dbReference type="Proteomes" id="UP000199398"/>
    </source>
</evidence>
<dbReference type="STRING" id="455193.SAMN05421805_102500"/>
<dbReference type="PANTHER" id="PTHR43685">
    <property type="entry name" value="GLYCOSYLTRANSFERASE"/>
    <property type="match status" value="1"/>
</dbReference>
<dbReference type="Proteomes" id="UP000199398">
    <property type="component" value="Unassembled WGS sequence"/>
</dbReference>
<dbReference type="SUPFAM" id="SSF53448">
    <property type="entry name" value="Nucleotide-diphospho-sugar transferases"/>
    <property type="match status" value="1"/>
</dbReference>
<evidence type="ECO:0000259" key="1">
    <source>
        <dbReference type="Pfam" id="PF00535"/>
    </source>
</evidence>
<proteinExistence type="predicted"/>
<name>A0A1I4W3S9_9PSEU</name>